<organism evidence="1 2">
    <name type="scientific">Pyricularia oryzae</name>
    <name type="common">Rice blast fungus</name>
    <name type="synonym">Magnaporthe oryzae</name>
    <dbReference type="NCBI Taxonomy" id="318829"/>
    <lineage>
        <taxon>Eukaryota</taxon>
        <taxon>Fungi</taxon>
        <taxon>Dikarya</taxon>
        <taxon>Ascomycota</taxon>
        <taxon>Pezizomycotina</taxon>
        <taxon>Sordariomycetes</taxon>
        <taxon>Sordariomycetidae</taxon>
        <taxon>Magnaporthales</taxon>
        <taxon>Pyriculariaceae</taxon>
        <taxon>Pyricularia</taxon>
    </lineage>
</organism>
<gene>
    <name evidence="1" type="ORF">PoMZ_09496</name>
</gene>
<evidence type="ECO:0000313" key="1">
    <source>
        <dbReference type="EMBL" id="QBZ53806.1"/>
    </source>
</evidence>
<feature type="non-terminal residue" evidence="1">
    <location>
        <position position="82"/>
    </location>
</feature>
<dbReference type="Proteomes" id="UP000294847">
    <property type="component" value="Chromosome 1"/>
</dbReference>
<accession>A0A4P7MZX4</accession>
<proteinExistence type="predicted"/>
<name>A0A4P7MZX4_PYROR</name>
<dbReference type="AlphaFoldDB" id="A0A4P7MZX4"/>
<reference evidence="1 2" key="1">
    <citation type="journal article" date="2019" name="Mol. Biol. Evol.">
        <title>Blast fungal genomes show frequent chromosomal changes, gene gains and losses, and effector gene turnover.</title>
        <authorList>
            <person name="Gomez Luciano L.B."/>
            <person name="Jason Tsai I."/>
            <person name="Chuma I."/>
            <person name="Tosa Y."/>
            <person name="Chen Y.H."/>
            <person name="Li J.Y."/>
            <person name="Li M.Y."/>
            <person name="Jade Lu M.Y."/>
            <person name="Nakayashiki H."/>
            <person name="Li W.H."/>
        </authorList>
    </citation>
    <scope>NUCLEOTIDE SEQUENCE [LARGE SCALE GENOMIC DNA]</scope>
    <source>
        <strain evidence="1">MZ5-1-6</strain>
    </source>
</reference>
<evidence type="ECO:0000313" key="2">
    <source>
        <dbReference type="Proteomes" id="UP000294847"/>
    </source>
</evidence>
<dbReference type="EMBL" id="CP034204">
    <property type="protein sequence ID" value="QBZ53806.1"/>
    <property type="molecule type" value="Genomic_DNA"/>
</dbReference>
<sequence>MVARFHDEMGVPDPRSWYITFVATLIGKAQRGQYVGFDCARQRRGRICPLTTRYARSVFVLDLGAIGLLHPNPFLQIRFPVM</sequence>
<protein>
    <submittedName>
        <fullName evidence="1">Uncharacterized protein</fullName>
    </submittedName>
</protein>